<keyword evidence="2" id="KW-1185">Reference proteome</keyword>
<dbReference type="HOGENOM" id="CLU_032352_0_0_0"/>
<dbReference type="STRING" id="309801.trd_1257"/>
<organism evidence="1 2">
    <name type="scientific">Thermomicrobium roseum (strain ATCC 27502 / DSM 5159 / P-2)</name>
    <dbReference type="NCBI Taxonomy" id="309801"/>
    <lineage>
        <taxon>Bacteria</taxon>
        <taxon>Pseudomonadati</taxon>
        <taxon>Thermomicrobiota</taxon>
        <taxon>Thermomicrobia</taxon>
        <taxon>Thermomicrobiales</taxon>
        <taxon>Thermomicrobiaceae</taxon>
        <taxon>Thermomicrobium</taxon>
    </lineage>
</organism>
<dbReference type="RefSeq" id="WP_015922208.1">
    <property type="nucleotide sequence ID" value="NC_011959.1"/>
</dbReference>
<dbReference type="Proteomes" id="UP000000447">
    <property type="component" value="Chromosome"/>
</dbReference>
<protein>
    <recommendedName>
        <fullName evidence="3">DUF4921 family protein</fullName>
    </recommendedName>
</protein>
<gene>
    <name evidence="1" type="ordered locus">trd_1257</name>
</gene>
<accession>B9L1J7</accession>
<dbReference type="KEGG" id="tro:trd_1257"/>
<name>B9L1J7_THERP</name>
<dbReference type="eggNOG" id="COG1085">
    <property type="taxonomic scope" value="Bacteria"/>
</dbReference>
<dbReference type="Gene3D" id="3.30.428.10">
    <property type="entry name" value="HIT-like"/>
    <property type="match status" value="1"/>
</dbReference>
<dbReference type="EMBL" id="CP001275">
    <property type="protein sequence ID" value="ACM05939.1"/>
    <property type="molecule type" value="Genomic_DNA"/>
</dbReference>
<reference evidence="1 2" key="1">
    <citation type="journal article" date="2009" name="PLoS ONE">
        <title>Complete genome sequence of the aerobic CO-oxidizing thermophile Thermomicrobium roseum.</title>
        <authorList>
            <person name="Wu D."/>
            <person name="Raymond J."/>
            <person name="Wu M."/>
            <person name="Chatterji S."/>
            <person name="Ren Q."/>
            <person name="Graham J.E."/>
            <person name="Bryant D.A."/>
            <person name="Robb F."/>
            <person name="Colman A."/>
            <person name="Tallon L.J."/>
            <person name="Badger J.H."/>
            <person name="Madupu R."/>
            <person name="Ward N.L."/>
            <person name="Eisen J.A."/>
        </authorList>
    </citation>
    <scope>NUCLEOTIDE SEQUENCE [LARGE SCALE GENOMIC DNA]</scope>
    <source>
        <strain evidence="2">ATCC 27502 / DSM 5159 / P-2</strain>
    </source>
</reference>
<proteinExistence type="predicted"/>
<dbReference type="InterPro" id="IPR036265">
    <property type="entry name" value="HIT-like_sf"/>
</dbReference>
<sequence>MACSSDGVPSSVSQRSILWLLEAIETLEPALQQAFRDLFDVDVTIGELVLPDHMRKWVERYFGSPEAVLRQRIVKVTNRWTLDATLFNELRARRPLEARIPVELADELARTAPDPFCEPEYNTPEDVFGRIRGRYVMTASNIAKYDGLHGVIIFREHDPLAFDEPLVREMVEVARGWFERAHQVDCAAVYPFFMWNCLWKSGASIPHGHAQVSLTRGMHYGKVERERRAAVRYRTEMGRGYFDDLFRIHQALGLGKSVNGIRVYASLTPLKEKETVLLSTAFDDDLARVMNRVVRCLVDDLNVTSFNLVAWLPPLVPTAEDWSDMPVVVRVVDRGDPLSRTSDFGAMELYAASVVASDPFRVAEALWRCLG</sequence>
<dbReference type="AlphaFoldDB" id="B9L1J7"/>
<dbReference type="OrthoDB" id="5241274at2"/>
<evidence type="ECO:0000313" key="2">
    <source>
        <dbReference type="Proteomes" id="UP000000447"/>
    </source>
</evidence>
<evidence type="ECO:0000313" key="1">
    <source>
        <dbReference type="EMBL" id="ACM05939.1"/>
    </source>
</evidence>
<dbReference type="SUPFAM" id="SSF54197">
    <property type="entry name" value="HIT-like"/>
    <property type="match status" value="1"/>
</dbReference>
<evidence type="ECO:0008006" key="3">
    <source>
        <dbReference type="Google" id="ProtNLM"/>
    </source>
</evidence>